<dbReference type="GO" id="GO:0004252">
    <property type="term" value="F:serine-type endopeptidase activity"/>
    <property type="evidence" value="ECO:0007669"/>
    <property type="project" value="InterPro"/>
</dbReference>
<keyword evidence="4" id="KW-1133">Transmembrane helix</keyword>
<dbReference type="Gene3D" id="2.40.10.10">
    <property type="entry name" value="Trypsin-like serine proteases"/>
    <property type="match status" value="1"/>
</dbReference>
<accession>A0A7S3L5L1</accession>
<feature type="domain" description="Peptidase S1" evidence="5">
    <location>
        <begin position="15"/>
        <end position="276"/>
    </location>
</feature>
<dbReference type="InterPro" id="IPR009003">
    <property type="entry name" value="Peptidase_S1_PA"/>
</dbReference>
<comment type="similarity">
    <text evidence="1">Belongs to the peptidase S1 family.</text>
</comment>
<keyword evidence="3" id="KW-1015">Disulfide bond</keyword>
<evidence type="ECO:0000256" key="3">
    <source>
        <dbReference type="ARBA" id="ARBA00023157"/>
    </source>
</evidence>
<keyword evidence="4" id="KW-0472">Membrane</keyword>
<evidence type="ECO:0000256" key="1">
    <source>
        <dbReference type="ARBA" id="ARBA00007664"/>
    </source>
</evidence>
<evidence type="ECO:0000313" key="6">
    <source>
        <dbReference type="EMBL" id="CAE0410456.1"/>
    </source>
</evidence>
<reference evidence="6" key="1">
    <citation type="submission" date="2021-01" db="EMBL/GenBank/DDBJ databases">
        <authorList>
            <person name="Corre E."/>
            <person name="Pelletier E."/>
            <person name="Niang G."/>
            <person name="Scheremetjew M."/>
            <person name="Finn R."/>
            <person name="Kale V."/>
            <person name="Holt S."/>
            <person name="Cochrane G."/>
            <person name="Meng A."/>
            <person name="Brown T."/>
            <person name="Cohen L."/>
        </authorList>
    </citation>
    <scope>NUCLEOTIDE SEQUENCE</scope>
    <source>
        <strain evidence="6">CCMP127</strain>
    </source>
</reference>
<dbReference type="PANTHER" id="PTHR24276:SF91">
    <property type="entry name" value="AT26814P-RELATED"/>
    <property type="match status" value="1"/>
</dbReference>
<dbReference type="PROSITE" id="PS00134">
    <property type="entry name" value="TRYPSIN_HIS"/>
    <property type="match status" value="1"/>
</dbReference>
<proteinExistence type="inferred from homology"/>
<evidence type="ECO:0000259" key="5">
    <source>
        <dbReference type="PROSITE" id="PS50240"/>
    </source>
</evidence>
<dbReference type="GO" id="GO:0006508">
    <property type="term" value="P:proteolysis"/>
    <property type="evidence" value="ECO:0007669"/>
    <property type="project" value="InterPro"/>
</dbReference>
<name>A0A7S3L5L1_9STRA</name>
<gene>
    <name evidence="6" type="ORF">ACOF00016_LOCUS7931</name>
</gene>
<feature type="transmembrane region" description="Helical" evidence="4">
    <location>
        <begin position="305"/>
        <end position="327"/>
    </location>
</feature>
<dbReference type="SUPFAM" id="SSF50494">
    <property type="entry name" value="Trypsin-like serine proteases"/>
    <property type="match status" value="1"/>
</dbReference>
<dbReference type="InterPro" id="IPR050430">
    <property type="entry name" value="Peptidase_S1"/>
</dbReference>
<protein>
    <recommendedName>
        <fullName evidence="5">Peptidase S1 domain-containing protein</fullName>
    </recommendedName>
</protein>
<evidence type="ECO:0000256" key="4">
    <source>
        <dbReference type="SAM" id="Phobius"/>
    </source>
</evidence>
<dbReference type="InterPro" id="IPR018114">
    <property type="entry name" value="TRYPSIN_HIS"/>
</dbReference>
<dbReference type="InterPro" id="IPR001254">
    <property type="entry name" value="Trypsin_dom"/>
</dbReference>
<dbReference type="InterPro" id="IPR043504">
    <property type="entry name" value="Peptidase_S1_PA_chymotrypsin"/>
</dbReference>
<dbReference type="CDD" id="cd00190">
    <property type="entry name" value="Tryp_SPc"/>
    <property type="match status" value="1"/>
</dbReference>
<organism evidence="6">
    <name type="scientific">Amphora coffeiformis</name>
    <dbReference type="NCBI Taxonomy" id="265554"/>
    <lineage>
        <taxon>Eukaryota</taxon>
        <taxon>Sar</taxon>
        <taxon>Stramenopiles</taxon>
        <taxon>Ochrophyta</taxon>
        <taxon>Bacillariophyta</taxon>
        <taxon>Bacillariophyceae</taxon>
        <taxon>Bacillariophycidae</taxon>
        <taxon>Thalassiophysales</taxon>
        <taxon>Catenulaceae</taxon>
        <taxon>Amphora</taxon>
    </lineage>
</organism>
<dbReference type="Pfam" id="PF00089">
    <property type="entry name" value="Trypsin"/>
    <property type="match status" value="1"/>
</dbReference>
<dbReference type="PANTHER" id="PTHR24276">
    <property type="entry name" value="POLYSERASE-RELATED"/>
    <property type="match status" value="1"/>
</dbReference>
<dbReference type="InterPro" id="IPR001314">
    <property type="entry name" value="Peptidase_S1A"/>
</dbReference>
<dbReference type="PRINTS" id="PR00722">
    <property type="entry name" value="CHYMOTRYPSIN"/>
</dbReference>
<dbReference type="EMBL" id="HBIM01009368">
    <property type="protein sequence ID" value="CAE0410456.1"/>
    <property type="molecule type" value="Transcribed_RNA"/>
</dbReference>
<sequence>MLPAAAKSNNRRRLIVNGQDAPANRFPYFSTLDRYCAGALIAPDIVLTAGHCKPHRRRDIGQLHVGTYYFDYDLDAEDNGEANYDDETFDLSAMVRHPEFKRKGDDEFRHDFTILKLSGVSSQRIVRINRDPRVPFPDQGLVSMGLGFLYDVWEQDDDEDDDTERPLRPELLQEANVNYLPSDICRLASDEDESYSHPQNRIGETHLCTYVPPTNGRDACAYDSGGPIIIPSKDGNSDGDLLVALVSWGIGCADPIFPAVNARVSAVSDWIDAQVCSLSDFPPEDFYCNGRPTPPPIPLPISKSMGGVIVTATLIAFGLAVLLARGLRKRQLLFREKTMQTLFEESPTPPNESHSFVIKRMTTDETVSLRSSFGSEEDFPYGSISP</sequence>
<keyword evidence="4" id="KW-0812">Transmembrane</keyword>
<evidence type="ECO:0000256" key="2">
    <source>
        <dbReference type="ARBA" id="ARBA00023026"/>
    </source>
</evidence>
<dbReference type="SMART" id="SM00020">
    <property type="entry name" value="Tryp_SPc"/>
    <property type="match status" value="1"/>
</dbReference>
<dbReference type="PROSITE" id="PS50240">
    <property type="entry name" value="TRYPSIN_DOM"/>
    <property type="match status" value="1"/>
</dbReference>
<keyword evidence="2" id="KW-0843">Virulence</keyword>
<dbReference type="AlphaFoldDB" id="A0A7S3L5L1"/>